<keyword evidence="3" id="KW-1185">Reference proteome</keyword>
<evidence type="ECO:0000313" key="2">
    <source>
        <dbReference type="EMBL" id="QLQ31094.1"/>
    </source>
</evidence>
<evidence type="ECO:0000256" key="1">
    <source>
        <dbReference type="SAM" id="MobiDB-lite"/>
    </source>
</evidence>
<dbReference type="Proteomes" id="UP000510621">
    <property type="component" value="Chromosome"/>
</dbReference>
<dbReference type="KEGG" id="this:HZT40_05200"/>
<gene>
    <name evidence="2" type="ORF">HZT40_05200</name>
</gene>
<feature type="compositionally biased region" description="Polar residues" evidence="1">
    <location>
        <begin position="136"/>
        <end position="145"/>
    </location>
</feature>
<feature type="region of interest" description="Disordered" evidence="1">
    <location>
        <begin position="54"/>
        <end position="88"/>
    </location>
</feature>
<protein>
    <recommendedName>
        <fullName evidence="4">Right handed beta helix domain-containing protein</fullName>
    </recommendedName>
</protein>
<feature type="region of interest" description="Disordered" evidence="1">
    <location>
        <begin position="113"/>
        <end position="154"/>
    </location>
</feature>
<name>A0A7L6APT2_9GAMM</name>
<evidence type="ECO:0000313" key="3">
    <source>
        <dbReference type="Proteomes" id="UP000510621"/>
    </source>
</evidence>
<dbReference type="AlphaFoldDB" id="A0A7L6APT2"/>
<proteinExistence type="predicted"/>
<organism evidence="2 3">
    <name type="scientific">Candidatus Thiothrix singaporensis</name>
    <dbReference type="NCBI Taxonomy" id="2799669"/>
    <lineage>
        <taxon>Bacteria</taxon>
        <taxon>Pseudomonadati</taxon>
        <taxon>Pseudomonadota</taxon>
        <taxon>Gammaproteobacteria</taxon>
        <taxon>Thiotrichales</taxon>
        <taxon>Thiotrichaceae</taxon>
        <taxon>Thiothrix</taxon>
    </lineage>
</organism>
<accession>A0A7L6APT2</accession>
<dbReference type="EMBL" id="CP059265">
    <property type="protein sequence ID" value="QLQ31094.1"/>
    <property type="molecule type" value="Genomic_DNA"/>
</dbReference>
<evidence type="ECO:0008006" key="4">
    <source>
        <dbReference type="Google" id="ProtNLM"/>
    </source>
</evidence>
<sequence>MAVNNGDGNVITGNGGSGVAVTGNAALDNSILGNSIYANGGLGIDLANDGVTANDSGDADNGRTACSTIRKPRSMLSAPTEPESSPMTLPWTFRQAAIGWNSSPAPPKIRLAMARVRPSSAPRTSPIPERVPRTSKAYSTPTNRWPQERSLPLP</sequence>
<reference evidence="2" key="1">
    <citation type="submission" date="2020-06" db="EMBL/GenBank/DDBJ databases">
        <title>Analysis procedures for assessing recovery of high quality, complete, closed genomes from Nanopore long read metagenome sequencing.</title>
        <authorList>
            <person name="Bessarab I."/>
            <person name="Arumugam K."/>
            <person name="Haryono M."/>
            <person name="Liu X."/>
            <person name="Roy S."/>
            <person name="Zuniga-Montanez R.E."/>
            <person name="Qiu G."/>
            <person name="Drautz-Moses D.I."/>
            <person name="Law Y.Y."/>
            <person name="Wuertz S."/>
            <person name="Lauro F.M."/>
            <person name="Huson D.H."/>
            <person name="Williams R.B."/>
        </authorList>
    </citation>
    <scope>NUCLEOTIDE SEQUENCE [LARGE SCALE GENOMIC DNA]</scope>
    <source>
        <strain evidence="2">SSD2</strain>
    </source>
</reference>